<dbReference type="InterPro" id="IPR040025">
    <property type="entry name" value="Znf622/Rei1/Reh1"/>
</dbReference>
<dbReference type="Proteomes" id="UP000605986">
    <property type="component" value="Unassembled WGS sequence"/>
</dbReference>
<evidence type="ECO:0000313" key="3">
    <source>
        <dbReference type="EMBL" id="KAF4450269.1"/>
    </source>
</evidence>
<evidence type="ECO:0000259" key="2">
    <source>
        <dbReference type="PROSITE" id="PS00028"/>
    </source>
</evidence>
<accession>A0A8H4NT67</accession>
<sequence length="145" mass="16506">MLLEKPLCSTCGISFSSCEECRQHSKTDAHIVKTDLHPFSVDLDRGPGTTFNLPFRPNNESKECREPAKSSCDDFSETKSVPTSEAQGEEGPEVHPEVCLFCCHISPSFDENTAHMTRYHGFIILRMYMLRKTTPHYWERAVTYA</sequence>
<protein>
    <recommendedName>
        <fullName evidence="2">C2H2-type domain-containing protein</fullName>
    </recommendedName>
</protein>
<gene>
    <name evidence="3" type="ORF">F53441_6551</name>
</gene>
<proteinExistence type="predicted"/>
<dbReference type="InterPro" id="IPR036236">
    <property type="entry name" value="Znf_C2H2_sf"/>
</dbReference>
<dbReference type="AlphaFoldDB" id="A0A8H4NT67"/>
<dbReference type="PANTHER" id="PTHR13182">
    <property type="entry name" value="ZINC FINGER PROTEIN 622"/>
    <property type="match status" value="1"/>
</dbReference>
<feature type="region of interest" description="Disordered" evidence="1">
    <location>
        <begin position="51"/>
        <end position="92"/>
    </location>
</feature>
<dbReference type="EMBL" id="JAADJG010000252">
    <property type="protein sequence ID" value="KAF4450269.1"/>
    <property type="molecule type" value="Genomic_DNA"/>
</dbReference>
<comment type="caution">
    <text evidence="3">The sequence shown here is derived from an EMBL/GenBank/DDBJ whole genome shotgun (WGS) entry which is preliminary data.</text>
</comment>
<dbReference type="GO" id="GO:0030687">
    <property type="term" value="C:preribosome, large subunit precursor"/>
    <property type="evidence" value="ECO:0007669"/>
    <property type="project" value="TreeGrafter"/>
</dbReference>
<feature type="domain" description="C2H2-type" evidence="2">
    <location>
        <begin position="8"/>
        <end position="30"/>
    </location>
</feature>
<dbReference type="PROSITE" id="PS51257">
    <property type="entry name" value="PROKAR_LIPOPROTEIN"/>
    <property type="match status" value="1"/>
</dbReference>
<feature type="compositionally biased region" description="Basic and acidic residues" evidence="1">
    <location>
        <begin position="59"/>
        <end position="72"/>
    </location>
</feature>
<evidence type="ECO:0000313" key="4">
    <source>
        <dbReference type="Proteomes" id="UP000605986"/>
    </source>
</evidence>
<dbReference type="PROSITE" id="PS00028">
    <property type="entry name" value="ZINC_FINGER_C2H2_1"/>
    <property type="match status" value="1"/>
</dbReference>
<reference evidence="3" key="1">
    <citation type="submission" date="2020-01" db="EMBL/GenBank/DDBJ databases">
        <title>Identification and distribution of gene clusters putatively required for synthesis of sphingolipid metabolism inhibitors in phylogenetically diverse species of the filamentous fungus Fusarium.</title>
        <authorList>
            <person name="Kim H.-S."/>
            <person name="Busman M."/>
            <person name="Brown D.W."/>
            <person name="Divon H."/>
            <person name="Uhlig S."/>
            <person name="Proctor R.H."/>
        </authorList>
    </citation>
    <scope>NUCLEOTIDE SEQUENCE</scope>
    <source>
        <strain evidence="3">NRRL 53441</strain>
    </source>
</reference>
<dbReference type="InterPro" id="IPR013087">
    <property type="entry name" value="Znf_C2H2_type"/>
</dbReference>
<name>A0A8H4NT67_9HYPO</name>
<keyword evidence="4" id="KW-1185">Reference proteome</keyword>
<dbReference type="SUPFAM" id="SSF57667">
    <property type="entry name" value="beta-beta-alpha zinc fingers"/>
    <property type="match status" value="1"/>
</dbReference>
<dbReference type="GO" id="GO:0042273">
    <property type="term" value="P:ribosomal large subunit biogenesis"/>
    <property type="evidence" value="ECO:0007669"/>
    <property type="project" value="TreeGrafter"/>
</dbReference>
<dbReference type="OrthoDB" id="19329at2759"/>
<dbReference type="PANTHER" id="PTHR13182:SF8">
    <property type="entry name" value="CYTOPLASMIC 60S SUBUNIT BIOGENESIS FACTOR ZNF622"/>
    <property type="match status" value="1"/>
</dbReference>
<evidence type="ECO:0000256" key="1">
    <source>
        <dbReference type="SAM" id="MobiDB-lite"/>
    </source>
</evidence>
<organism evidence="3 4">
    <name type="scientific">Fusarium austroafricanum</name>
    <dbReference type="NCBI Taxonomy" id="2364996"/>
    <lineage>
        <taxon>Eukaryota</taxon>
        <taxon>Fungi</taxon>
        <taxon>Dikarya</taxon>
        <taxon>Ascomycota</taxon>
        <taxon>Pezizomycotina</taxon>
        <taxon>Sordariomycetes</taxon>
        <taxon>Hypocreomycetidae</taxon>
        <taxon>Hypocreales</taxon>
        <taxon>Nectriaceae</taxon>
        <taxon>Fusarium</taxon>
        <taxon>Fusarium concolor species complex</taxon>
    </lineage>
</organism>